<dbReference type="Gene3D" id="3.40.50.300">
    <property type="entry name" value="P-loop containing nucleotide triphosphate hydrolases"/>
    <property type="match status" value="1"/>
</dbReference>
<organism evidence="2 3">
    <name type="scientific">Deinococcus multiflagellatus</name>
    <dbReference type="NCBI Taxonomy" id="1656887"/>
    <lineage>
        <taxon>Bacteria</taxon>
        <taxon>Thermotogati</taxon>
        <taxon>Deinococcota</taxon>
        <taxon>Deinococci</taxon>
        <taxon>Deinococcales</taxon>
        <taxon>Deinococcaceae</taxon>
        <taxon>Deinococcus</taxon>
    </lineage>
</organism>
<dbReference type="InterPro" id="IPR027417">
    <property type="entry name" value="P-loop_NTPase"/>
</dbReference>
<reference evidence="3" key="1">
    <citation type="journal article" date="2019" name="Int. J. Syst. Evol. Microbiol.">
        <title>The Global Catalogue of Microorganisms (GCM) 10K type strain sequencing project: providing services to taxonomists for standard genome sequencing and annotation.</title>
        <authorList>
            <consortium name="The Broad Institute Genomics Platform"/>
            <consortium name="The Broad Institute Genome Sequencing Center for Infectious Disease"/>
            <person name="Wu L."/>
            <person name="Ma J."/>
        </authorList>
    </citation>
    <scope>NUCLEOTIDE SEQUENCE [LARGE SCALE GENOMIC DNA]</scope>
    <source>
        <strain evidence="3">CCUG 63830</strain>
    </source>
</reference>
<feature type="region of interest" description="Disordered" evidence="1">
    <location>
        <begin position="204"/>
        <end position="243"/>
    </location>
</feature>
<name>A0ABW1ZR53_9DEIO</name>
<comment type="caution">
    <text evidence="2">The sequence shown here is derived from an EMBL/GenBank/DDBJ whole genome shotgun (WGS) entry which is preliminary data.</text>
</comment>
<gene>
    <name evidence="2" type="ORF">ACFP90_23215</name>
</gene>
<dbReference type="RefSeq" id="WP_380058865.1">
    <property type="nucleotide sequence ID" value="NZ_JBHSWB010000002.1"/>
</dbReference>
<keyword evidence="3" id="KW-1185">Reference proteome</keyword>
<dbReference type="EMBL" id="JBHSWB010000002">
    <property type="protein sequence ID" value="MFC6662957.1"/>
    <property type="molecule type" value="Genomic_DNA"/>
</dbReference>
<evidence type="ECO:0000256" key="1">
    <source>
        <dbReference type="SAM" id="MobiDB-lite"/>
    </source>
</evidence>
<protein>
    <submittedName>
        <fullName evidence="2">Uncharacterized protein</fullName>
    </submittedName>
</protein>
<proteinExistence type="predicted"/>
<evidence type="ECO:0000313" key="3">
    <source>
        <dbReference type="Proteomes" id="UP001596317"/>
    </source>
</evidence>
<evidence type="ECO:0000313" key="2">
    <source>
        <dbReference type="EMBL" id="MFC6662957.1"/>
    </source>
</evidence>
<accession>A0ABW1ZR53</accession>
<dbReference type="Proteomes" id="UP001596317">
    <property type="component" value="Unassembled WGS sequence"/>
</dbReference>
<feature type="compositionally biased region" description="Low complexity" evidence="1">
    <location>
        <begin position="223"/>
        <end position="236"/>
    </location>
</feature>
<sequence>MTAPGPNLSALAQRKVLIEEAVMAFSERVKRRFETEGRRRLRLLQKCIEDAEARVVALAAARIDPVTFLNDWVWLYEPRNPGRGLPAMLPLTLRPRQVDFIRFLQDLRRRRRNGLVEKSRDEGMTWIVIGYYIHCWLFEAGFSGGLGSRKLDLVDKSGDLDTLFEKARFIVRRLPAFLRPQGFSEKLHSKEALLLNPANGASIKGEGGDNIGRGGAPRSTSWTSTPKCPAPTACTPRSPRTPT</sequence>